<proteinExistence type="predicted"/>
<dbReference type="EMBL" id="CABITT030000004">
    <property type="protein sequence ID" value="VVB01815.1"/>
    <property type="molecule type" value="Genomic_DNA"/>
</dbReference>
<dbReference type="Proteomes" id="UP000489600">
    <property type="component" value="Unassembled WGS sequence"/>
</dbReference>
<organism evidence="2 3">
    <name type="scientific">Arabis nemorensis</name>
    <dbReference type="NCBI Taxonomy" id="586526"/>
    <lineage>
        <taxon>Eukaryota</taxon>
        <taxon>Viridiplantae</taxon>
        <taxon>Streptophyta</taxon>
        <taxon>Embryophyta</taxon>
        <taxon>Tracheophyta</taxon>
        <taxon>Spermatophyta</taxon>
        <taxon>Magnoliopsida</taxon>
        <taxon>eudicotyledons</taxon>
        <taxon>Gunneridae</taxon>
        <taxon>Pentapetalae</taxon>
        <taxon>rosids</taxon>
        <taxon>malvids</taxon>
        <taxon>Brassicales</taxon>
        <taxon>Brassicaceae</taxon>
        <taxon>Arabideae</taxon>
        <taxon>Arabis</taxon>
    </lineage>
</organism>
<protein>
    <submittedName>
        <fullName evidence="2">Uncharacterized protein</fullName>
    </submittedName>
</protein>
<feature type="region of interest" description="Disordered" evidence="1">
    <location>
        <begin position="76"/>
        <end position="99"/>
    </location>
</feature>
<evidence type="ECO:0000313" key="3">
    <source>
        <dbReference type="Proteomes" id="UP000489600"/>
    </source>
</evidence>
<evidence type="ECO:0000256" key="1">
    <source>
        <dbReference type="SAM" id="MobiDB-lite"/>
    </source>
</evidence>
<reference evidence="2" key="1">
    <citation type="submission" date="2019-07" db="EMBL/GenBank/DDBJ databases">
        <authorList>
            <person name="Dittberner H."/>
        </authorList>
    </citation>
    <scope>NUCLEOTIDE SEQUENCE [LARGE SCALE GENOMIC DNA]</scope>
</reference>
<dbReference type="AlphaFoldDB" id="A0A565BJN4"/>
<name>A0A565BJN4_9BRAS</name>
<feature type="compositionally biased region" description="Acidic residues" evidence="1">
    <location>
        <begin position="80"/>
        <end position="99"/>
    </location>
</feature>
<gene>
    <name evidence="2" type="ORF">ANE_LOCUS12259</name>
</gene>
<comment type="caution">
    <text evidence="2">The sequence shown here is derived from an EMBL/GenBank/DDBJ whole genome shotgun (WGS) entry which is preliminary data.</text>
</comment>
<evidence type="ECO:0000313" key="2">
    <source>
        <dbReference type="EMBL" id="VVB01815.1"/>
    </source>
</evidence>
<sequence>MPPRRAMRGEPWSEIVDVADSEDLSDDLAGIVIKDSCSSRATGQSGCVNQPWLPRENGILLHPPSPYGLISYCNEHEENMETEPEEDPEEDPVENLEEE</sequence>
<accession>A0A565BJN4</accession>
<keyword evidence="3" id="KW-1185">Reference proteome</keyword>